<evidence type="ECO:0000256" key="10">
    <source>
        <dbReference type="SAM" id="Phobius"/>
    </source>
</evidence>
<evidence type="ECO:0000256" key="5">
    <source>
        <dbReference type="ARBA" id="ARBA00023136"/>
    </source>
</evidence>
<keyword evidence="7" id="KW-0464">Manganese</keyword>
<dbReference type="AlphaFoldDB" id="A0A061JPK1"/>
<proteinExistence type="predicted"/>
<evidence type="ECO:0000256" key="4">
    <source>
        <dbReference type="ARBA" id="ARBA00022989"/>
    </source>
</evidence>
<dbReference type="GO" id="GO:0046872">
    <property type="term" value="F:metal ion binding"/>
    <property type="evidence" value="ECO:0007669"/>
    <property type="project" value="UniProtKB-KW"/>
</dbReference>
<feature type="binding site" evidence="8">
    <location>
        <position position="359"/>
    </location>
    <ligand>
        <name>Mn(2+)</name>
        <dbReference type="ChEBI" id="CHEBI:29035"/>
    </ligand>
</feature>
<dbReference type="Gene3D" id="3.30.1120.80">
    <property type="match status" value="1"/>
</dbReference>
<feature type="region of interest" description="Disordered" evidence="9">
    <location>
        <begin position="684"/>
        <end position="721"/>
    </location>
</feature>
<keyword evidence="3 10" id="KW-0812">Transmembrane</keyword>
<dbReference type="eggNOG" id="COG1368">
    <property type="taxonomic scope" value="Bacteria"/>
</dbReference>
<evidence type="ECO:0000256" key="6">
    <source>
        <dbReference type="PIRSR" id="PIRSR005091-1"/>
    </source>
</evidence>
<feature type="active site" evidence="6">
    <location>
        <position position="359"/>
    </location>
</feature>
<feature type="transmembrane region" description="Helical" evidence="10">
    <location>
        <begin position="101"/>
        <end position="121"/>
    </location>
</feature>
<evidence type="ECO:0000313" key="12">
    <source>
        <dbReference type="EMBL" id="EWC40265.1"/>
    </source>
</evidence>
<dbReference type="InterPro" id="IPR012160">
    <property type="entry name" value="LtaS-like"/>
</dbReference>
<feature type="transmembrane region" description="Helical" evidence="10">
    <location>
        <begin position="75"/>
        <end position="94"/>
    </location>
</feature>
<feature type="binding site" evidence="8">
    <location>
        <position position="535"/>
    </location>
    <ligand>
        <name>Mn(2+)</name>
        <dbReference type="ChEBI" id="CHEBI:29035"/>
    </ligand>
</feature>
<dbReference type="InterPro" id="IPR000917">
    <property type="entry name" value="Sulfatase_N"/>
</dbReference>
<evidence type="ECO:0000256" key="9">
    <source>
        <dbReference type="SAM" id="MobiDB-lite"/>
    </source>
</evidence>
<feature type="domain" description="Sulfatase N-terminal" evidence="11">
    <location>
        <begin position="311"/>
        <end position="589"/>
    </location>
</feature>
<dbReference type="EMBL" id="AMCZ02000023">
    <property type="protein sequence ID" value="EWC40265.1"/>
    <property type="molecule type" value="Genomic_DNA"/>
</dbReference>
<organism evidence="12 13">
    <name type="scientific">Stutzerimonas stutzeri KOS6</name>
    <dbReference type="NCBI Taxonomy" id="1218352"/>
    <lineage>
        <taxon>Bacteria</taxon>
        <taxon>Pseudomonadati</taxon>
        <taxon>Pseudomonadota</taxon>
        <taxon>Gammaproteobacteria</taxon>
        <taxon>Pseudomonadales</taxon>
        <taxon>Pseudomonadaceae</taxon>
        <taxon>Stutzerimonas</taxon>
    </lineage>
</organism>
<evidence type="ECO:0000259" key="11">
    <source>
        <dbReference type="Pfam" id="PF00884"/>
    </source>
</evidence>
<sequence>MFSFLQRDGREPSAPGFSGLAAHLRFTLASALALLLLFALLRLGLLLFNRELIGSTPLGSFVEAFGNGLRFDLRVTVYILLPLLLGVLSVRVMAARRLLRLWLGACASLAILLGLIELNFYREFHQRLNSLVFQYLQEDPATVLSMLWHGFPVLRLLAAWGVASAAMFVVFGWLERLTRGTGTRGPVIVRQRRPAWHTRAAVFTVLVLVCVVAARGTLRQGPPLRWGDAFTTESMFANHLGLNATLSLYDAAKSRLSSHRDNSWKATLPAEQALTITRELLLTGNDRLVDAGLAAVRRDFQPPTAGQLPVRNVVVILMESFAGRFVGALGSREGITPNFDRLAEQGLLFSRFFSNGTHTHQGMFASMACFPNLPGFEYLMQTPEGGNRFSGLPQLLSARAFNDVYVYNGDFAWDNQSGFFSNQGMTRFIGRGDYVDPVVADPTWGVSDQDMFARAAEELQQLDRGTPFYALLQTLSNHTPYALPEQLPVATVEGHGALDQHLTAMRYSDWALGQFFDKVRDEPWFGQTLFVVVGDHGFGVPEEVTEMDLFRFNVPLLLIAPGITERFGSRRDVVGTQVDVVPTIMGRLGGEVRHQCWGRDLLSLAADDPGFGIIKPSGSDQTVAMIRGDRVLVQPRDQDARLYRYRLGADAQAERLEADAQQALLQRQLEAYLQTATASLLANSSGDRERDAAAGVSVASTAAPAEAPSQAPSQIPGANGG</sequence>
<evidence type="ECO:0000256" key="3">
    <source>
        <dbReference type="ARBA" id="ARBA00022692"/>
    </source>
</evidence>
<gene>
    <name evidence="12" type="ORF">B597_016170</name>
</gene>
<comment type="subcellular location">
    <subcellularLocation>
        <location evidence="1">Cell membrane</location>
        <topology evidence="1">Multi-pass membrane protein</topology>
    </subcellularLocation>
</comment>
<keyword evidence="4 10" id="KW-1133">Transmembrane helix</keyword>
<dbReference type="OrthoDB" id="9760224at2"/>
<dbReference type="PANTHER" id="PTHR47371:SF3">
    <property type="entry name" value="PHOSPHOGLYCEROL TRANSFERASE I"/>
    <property type="match status" value="1"/>
</dbReference>
<feature type="transmembrane region" description="Helical" evidence="10">
    <location>
        <begin position="26"/>
        <end position="48"/>
    </location>
</feature>
<reference evidence="12 13" key="1">
    <citation type="journal article" date="2013" name="Genome Announc.">
        <title>Draft Genome of the Nitrogen-Fixing Bacterium Pseudomonas stutzeri Strain KOS6 Isolated from Industrial Hydrocarbon Sludge.</title>
        <authorList>
            <person name="Grigoryeva T.V."/>
            <person name="Laikov A.V."/>
            <person name="Naumova R.P."/>
            <person name="Manolov A.I."/>
            <person name="Larin A.K."/>
            <person name="Karpova I.Y."/>
            <person name="Semashko T.A."/>
            <person name="Alexeev D.G."/>
            <person name="Kostryukova E.S."/>
            <person name="Muller R."/>
            <person name="Govorun V.M."/>
        </authorList>
    </citation>
    <scope>NUCLEOTIDE SEQUENCE [LARGE SCALE GENOMIC DNA]</scope>
    <source>
        <strain evidence="12 13">KOS6</strain>
    </source>
</reference>
<keyword evidence="7" id="KW-0479">Metal-binding</keyword>
<dbReference type="SUPFAM" id="SSF53649">
    <property type="entry name" value="Alkaline phosphatase-like"/>
    <property type="match status" value="1"/>
</dbReference>
<dbReference type="HOGENOM" id="CLU_014653_0_0_6"/>
<dbReference type="PANTHER" id="PTHR47371">
    <property type="entry name" value="LIPOTEICHOIC ACID SYNTHASE"/>
    <property type="match status" value="1"/>
</dbReference>
<feature type="binding site" evidence="8">
    <location>
        <position position="319"/>
    </location>
    <ligand>
        <name>Mn(2+)</name>
        <dbReference type="ChEBI" id="CHEBI:29035"/>
    </ligand>
</feature>
<dbReference type="PIRSF" id="PIRSF005091">
    <property type="entry name" value="Mmb_sulf_HI1246"/>
    <property type="match status" value="1"/>
</dbReference>
<accession>A0A061JPK1</accession>
<dbReference type="InterPro" id="IPR050448">
    <property type="entry name" value="OpgB/LTA_synthase_biosynth"/>
</dbReference>
<feature type="compositionally biased region" description="Low complexity" evidence="9">
    <location>
        <begin position="693"/>
        <end position="721"/>
    </location>
</feature>
<feature type="transmembrane region" description="Helical" evidence="10">
    <location>
        <begin position="153"/>
        <end position="174"/>
    </location>
</feature>
<dbReference type="Proteomes" id="UP000026923">
    <property type="component" value="Unassembled WGS sequence"/>
</dbReference>
<keyword evidence="2" id="KW-1003">Cell membrane</keyword>
<name>A0A061JPK1_STUST</name>
<dbReference type="InterPro" id="IPR017850">
    <property type="entry name" value="Alkaline_phosphatase_core_sf"/>
</dbReference>
<feature type="binding site" evidence="7">
    <location>
        <position position="478"/>
    </location>
    <ligand>
        <name>substrate</name>
    </ligand>
</feature>
<dbReference type="GO" id="GO:0005886">
    <property type="term" value="C:plasma membrane"/>
    <property type="evidence" value="ECO:0007669"/>
    <property type="project" value="UniProtKB-SubCell"/>
</dbReference>
<dbReference type="CDD" id="cd16015">
    <property type="entry name" value="LTA_synthase"/>
    <property type="match status" value="1"/>
</dbReference>
<keyword evidence="5 10" id="KW-0472">Membrane</keyword>
<evidence type="ECO:0000256" key="8">
    <source>
        <dbReference type="PIRSR" id="PIRSR005091-3"/>
    </source>
</evidence>
<feature type="transmembrane region" description="Helical" evidence="10">
    <location>
        <begin position="195"/>
        <end position="214"/>
    </location>
</feature>
<protein>
    <recommendedName>
        <fullName evidence="11">Sulfatase N-terminal domain-containing protein</fullName>
    </recommendedName>
</protein>
<evidence type="ECO:0000313" key="13">
    <source>
        <dbReference type="Proteomes" id="UP000026923"/>
    </source>
</evidence>
<evidence type="ECO:0000256" key="2">
    <source>
        <dbReference type="ARBA" id="ARBA00022475"/>
    </source>
</evidence>
<comment type="caution">
    <text evidence="12">The sequence shown here is derived from an EMBL/GenBank/DDBJ whole genome shotgun (WGS) entry which is preliminary data.</text>
</comment>
<evidence type="ECO:0000256" key="7">
    <source>
        <dbReference type="PIRSR" id="PIRSR005091-2"/>
    </source>
</evidence>
<dbReference type="RefSeq" id="WP_003292317.1">
    <property type="nucleotide sequence ID" value="NZ_KK020677.1"/>
</dbReference>
<feature type="binding site" evidence="8">
    <location>
        <position position="536"/>
    </location>
    <ligand>
        <name>Mn(2+)</name>
        <dbReference type="ChEBI" id="CHEBI:29035"/>
    </ligand>
</feature>
<dbReference type="Gene3D" id="3.40.720.10">
    <property type="entry name" value="Alkaline Phosphatase, subunit A"/>
    <property type="match status" value="1"/>
</dbReference>
<evidence type="ECO:0000256" key="1">
    <source>
        <dbReference type="ARBA" id="ARBA00004651"/>
    </source>
</evidence>
<dbReference type="Pfam" id="PF00884">
    <property type="entry name" value="Sulfatase"/>
    <property type="match status" value="1"/>
</dbReference>